<feature type="region of interest" description="Disordered" evidence="3">
    <location>
        <begin position="489"/>
        <end position="512"/>
    </location>
</feature>
<keyword evidence="5" id="KW-1185">Reference proteome</keyword>
<dbReference type="PANTHER" id="PTHR46093">
    <property type="entry name" value="ACYL-COA-BINDING DOMAIN-CONTAINING PROTEIN 5"/>
    <property type="match status" value="1"/>
</dbReference>
<keyword evidence="2" id="KW-0677">Repeat</keyword>
<dbReference type="PANTHER" id="PTHR46093:SF3">
    <property type="entry name" value="ACYL-COA-BINDING DOMAIN-CONTAINING PROTEIN 4"/>
    <property type="match status" value="1"/>
</dbReference>
<keyword evidence="1" id="KW-0880">Kelch repeat</keyword>
<dbReference type="Proteomes" id="UP001530377">
    <property type="component" value="Unassembled WGS sequence"/>
</dbReference>
<dbReference type="Pfam" id="PF24681">
    <property type="entry name" value="Kelch_KLHDC2_KLHL20_DRC7"/>
    <property type="match status" value="1"/>
</dbReference>
<evidence type="ECO:0000313" key="5">
    <source>
        <dbReference type="Proteomes" id="UP001530377"/>
    </source>
</evidence>
<reference evidence="4 5" key="1">
    <citation type="submission" date="2024-10" db="EMBL/GenBank/DDBJ databases">
        <title>Updated reference genomes for cyclostephanoid diatoms.</title>
        <authorList>
            <person name="Roberts W.R."/>
            <person name="Alverson A.J."/>
        </authorList>
    </citation>
    <scope>NUCLEOTIDE SEQUENCE [LARGE SCALE GENOMIC DNA]</scope>
    <source>
        <strain evidence="4 5">AJA228-03</strain>
    </source>
</reference>
<evidence type="ECO:0000256" key="3">
    <source>
        <dbReference type="SAM" id="MobiDB-lite"/>
    </source>
</evidence>
<feature type="compositionally biased region" description="Basic residues" evidence="3">
    <location>
        <begin position="58"/>
        <end position="68"/>
    </location>
</feature>
<accession>A0ABD3SFL2</accession>
<evidence type="ECO:0000256" key="1">
    <source>
        <dbReference type="ARBA" id="ARBA00022441"/>
    </source>
</evidence>
<proteinExistence type="predicted"/>
<dbReference type="SUPFAM" id="SSF117281">
    <property type="entry name" value="Kelch motif"/>
    <property type="match status" value="1"/>
</dbReference>
<feature type="compositionally biased region" description="Acidic residues" evidence="3">
    <location>
        <begin position="44"/>
        <end position="53"/>
    </location>
</feature>
<protein>
    <recommendedName>
        <fullName evidence="6">Galactose oxidase</fullName>
    </recommendedName>
</protein>
<feature type="compositionally biased region" description="Low complexity" evidence="3">
    <location>
        <begin position="8"/>
        <end position="22"/>
    </location>
</feature>
<evidence type="ECO:0008006" key="6">
    <source>
        <dbReference type="Google" id="ProtNLM"/>
    </source>
</evidence>
<feature type="non-terminal residue" evidence="4">
    <location>
        <position position="1"/>
    </location>
</feature>
<comment type="caution">
    <text evidence="4">The sequence shown here is derived from an EMBL/GenBank/DDBJ whole genome shotgun (WGS) entry which is preliminary data.</text>
</comment>
<feature type="region of interest" description="Disordered" evidence="3">
    <location>
        <begin position="1"/>
        <end position="87"/>
    </location>
</feature>
<organism evidence="4 5">
    <name type="scientific">Cyclostephanos tholiformis</name>
    <dbReference type="NCBI Taxonomy" id="382380"/>
    <lineage>
        <taxon>Eukaryota</taxon>
        <taxon>Sar</taxon>
        <taxon>Stramenopiles</taxon>
        <taxon>Ochrophyta</taxon>
        <taxon>Bacillariophyta</taxon>
        <taxon>Coscinodiscophyceae</taxon>
        <taxon>Thalassiosirophycidae</taxon>
        <taxon>Stephanodiscales</taxon>
        <taxon>Stephanodiscaceae</taxon>
        <taxon>Cyclostephanos</taxon>
    </lineage>
</organism>
<gene>
    <name evidence="4" type="ORF">ACHAXA_011154</name>
</gene>
<dbReference type="InterPro" id="IPR015915">
    <property type="entry name" value="Kelch-typ_b-propeller"/>
</dbReference>
<sequence length="552" mass="59220">SHDETSDAAAVAAAATTTTTAAGPNPVEDTPSPNAKSRVGGVEAEVEADDEEETATKAGRRTRNKKGQQKTLDFFGRRNENKRGRDGIDTVKVGVATRRRVVPEDMVASDFRKKSRISDESTRDDVAEFEDLIEETENDYAGGDNAPTTLASLGQTMPSQNESSSMGECDDGSFIDNNTMASSYAVKSSVSTSTSTAVPCPRWGHTMTMIDHRRFVVYGGQTIDRGDEMPRTIADLYVHDLEDGSWSRPINCDGVARTWHTANFLPERRLLICFGGEVLDDATGKLTTTDQVMVLDTEIMLWYPPTVSGQIPSGRSGHASCFLPDTNELVVFGGVKNGKWLNSVAVLDTNRWRWSTPKAIGDAPRPRSYHSATVICGDGQSSSRVVIFGGNDGTGCFNGVHVLEATSPIVEGGGGSRRWIWSNPKCMGEAPSPRTGHVSALLNDGTTIMVYGGWDPNTDVVGENDGDDLIYGDSYLLDTKTWTWKVGPRPRYEGGGRSSKGSTVHPTKNGGAERVGHTAVLAPGGINGVQVLAFGGRVQGGEFVGDFQSLIA</sequence>
<feature type="compositionally biased region" description="Basic and acidic residues" evidence="3">
    <location>
        <begin position="75"/>
        <end position="87"/>
    </location>
</feature>
<evidence type="ECO:0000256" key="2">
    <source>
        <dbReference type="ARBA" id="ARBA00022737"/>
    </source>
</evidence>
<dbReference type="EMBL" id="JALLPB020000047">
    <property type="protein sequence ID" value="KAL3823102.1"/>
    <property type="molecule type" value="Genomic_DNA"/>
</dbReference>
<name>A0ABD3SFL2_9STRA</name>
<evidence type="ECO:0000313" key="4">
    <source>
        <dbReference type="EMBL" id="KAL3823102.1"/>
    </source>
</evidence>
<dbReference type="AlphaFoldDB" id="A0ABD3SFL2"/>
<dbReference type="Gene3D" id="2.120.10.80">
    <property type="entry name" value="Kelch-type beta propeller"/>
    <property type="match status" value="2"/>
</dbReference>